<comment type="caution">
    <text evidence="1">The sequence shown here is derived from an EMBL/GenBank/DDBJ whole genome shotgun (WGS) entry which is preliminary data.</text>
</comment>
<accession>A0A7K1RKR3</accession>
<dbReference type="AlphaFoldDB" id="A0A7K1RKR3"/>
<dbReference type="Proteomes" id="UP000440716">
    <property type="component" value="Unassembled WGS sequence"/>
</dbReference>
<protein>
    <submittedName>
        <fullName evidence="1">Uncharacterized protein</fullName>
    </submittedName>
</protein>
<dbReference type="RefSeq" id="WP_156592273.1">
    <property type="nucleotide sequence ID" value="NZ_WPHU01000009.1"/>
</dbReference>
<evidence type="ECO:0000313" key="2">
    <source>
        <dbReference type="Proteomes" id="UP000440716"/>
    </source>
</evidence>
<sequence length="118" mass="14230">MNTYAEQRAMLARMVRARDETCRHIEIIRRQIERHAERMTITARLKTRQYGRMKSTWTRADERDYRENAAQLRFQRRGEIDALTRKLERQDAAIAAFRERYRLNEDAARWAAPEEMAS</sequence>
<dbReference type="EMBL" id="WPHU01000009">
    <property type="protein sequence ID" value="MVA58469.1"/>
    <property type="molecule type" value="Genomic_DNA"/>
</dbReference>
<organism evidence="1 2">
    <name type="scientific">Agrobacterium vitis</name>
    <name type="common">Rhizobium vitis</name>
    <dbReference type="NCBI Taxonomy" id="373"/>
    <lineage>
        <taxon>Bacteria</taxon>
        <taxon>Pseudomonadati</taxon>
        <taxon>Pseudomonadota</taxon>
        <taxon>Alphaproteobacteria</taxon>
        <taxon>Hyphomicrobiales</taxon>
        <taxon>Rhizobiaceae</taxon>
        <taxon>Rhizobium/Agrobacterium group</taxon>
        <taxon>Agrobacterium</taxon>
    </lineage>
</organism>
<evidence type="ECO:0000313" key="1">
    <source>
        <dbReference type="EMBL" id="MVA58469.1"/>
    </source>
</evidence>
<name>A0A7K1RKR3_AGRVI</name>
<reference evidence="1 2" key="1">
    <citation type="submission" date="2019-12" db="EMBL/GenBank/DDBJ databases">
        <title>Whole-genome sequencing of Allorhizobium vitis.</title>
        <authorList>
            <person name="Gan H.M."/>
            <person name="Szegedi E."/>
            <person name="Burr T."/>
            <person name="Savka M.A."/>
        </authorList>
    </citation>
    <scope>NUCLEOTIDE SEQUENCE [LARGE SCALE GENOMIC DNA]</scope>
    <source>
        <strain evidence="1 2">CG415</strain>
    </source>
</reference>
<gene>
    <name evidence="1" type="ORF">GOZ88_20405</name>
</gene>
<proteinExistence type="predicted"/>